<dbReference type="Proteomes" id="UP000296706">
    <property type="component" value="Chromosome"/>
</dbReference>
<dbReference type="GO" id="GO:0008757">
    <property type="term" value="F:S-adenosylmethionine-dependent methyltransferase activity"/>
    <property type="evidence" value="ECO:0007669"/>
    <property type="project" value="InterPro"/>
</dbReference>
<accession>A0A4D6HER7</accession>
<organism evidence="2 3">
    <name type="scientific">Halapricum salinum</name>
    <dbReference type="NCBI Taxonomy" id="1457250"/>
    <lineage>
        <taxon>Archaea</taxon>
        <taxon>Methanobacteriati</taxon>
        <taxon>Methanobacteriota</taxon>
        <taxon>Stenosarchaea group</taxon>
        <taxon>Halobacteria</taxon>
        <taxon>Halobacteriales</taxon>
        <taxon>Haloarculaceae</taxon>
        <taxon>Halapricum</taxon>
    </lineage>
</organism>
<dbReference type="OrthoDB" id="1018at2157"/>
<protein>
    <submittedName>
        <fullName evidence="2">Methyltransferase domain-containing protein</fullName>
    </submittedName>
</protein>
<keyword evidence="2" id="KW-0489">Methyltransferase</keyword>
<dbReference type="PANTHER" id="PTHR43591">
    <property type="entry name" value="METHYLTRANSFERASE"/>
    <property type="match status" value="1"/>
</dbReference>
<dbReference type="RefSeq" id="WP_049992831.1">
    <property type="nucleotide sequence ID" value="NZ_CP031310.1"/>
</dbReference>
<dbReference type="Pfam" id="PF08241">
    <property type="entry name" value="Methyltransf_11"/>
    <property type="match status" value="1"/>
</dbReference>
<feature type="domain" description="Methyltransferase type 11" evidence="1">
    <location>
        <begin position="44"/>
        <end position="131"/>
    </location>
</feature>
<dbReference type="KEGG" id="hsn:DV733_15275"/>
<keyword evidence="2" id="KW-0808">Transferase</keyword>
<keyword evidence="3" id="KW-1185">Reference proteome</keyword>
<dbReference type="InterPro" id="IPR013216">
    <property type="entry name" value="Methyltransf_11"/>
</dbReference>
<dbReference type="InterPro" id="IPR029063">
    <property type="entry name" value="SAM-dependent_MTases_sf"/>
</dbReference>
<reference evidence="2 3" key="1">
    <citation type="journal article" date="2019" name="Nat. Commun.">
        <title>A new type of DNA phosphorothioation-based antiviral system in archaea.</title>
        <authorList>
            <person name="Xiong L."/>
            <person name="Liu S."/>
            <person name="Chen S."/>
            <person name="Xiao Y."/>
            <person name="Zhu B."/>
            <person name="Gao Y."/>
            <person name="Zhang Y."/>
            <person name="Chen B."/>
            <person name="Luo J."/>
            <person name="Deng Z."/>
            <person name="Chen X."/>
            <person name="Wang L."/>
            <person name="Chen S."/>
        </authorList>
    </citation>
    <scope>NUCLEOTIDE SEQUENCE [LARGE SCALE GENOMIC DNA]</scope>
    <source>
        <strain evidence="2 3">CBA1105</strain>
    </source>
</reference>
<sequence>MVGVSDVSTFDRFARVYDLVMPGADATQLGRALERSERPVDRLLDLGGGTGRAARALDANQRIVLDAARGMLVRARDHGLATIQGDASRLPVAPASVDAVTIVDALHHVHGWDSLFEEVFRVLRPGGVLAISDFDPTTLLGRLLVTGEHLIGFESQFVSPQVLCDHLERVGFETIVVDDGFGYTVAGVVPKRENKSRSTQRE</sequence>
<dbReference type="CDD" id="cd02440">
    <property type="entry name" value="AdoMet_MTases"/>
    <property type="match status" value="1"/>
</dbReference>
<evidence type="ECO:0000313" key="3">
    <source>
        <dbReference type="Proteomes" id="UP000296706"/>
    </source>
</evidence>
<dbReference type="EMBL" id="CP031310">
    <property type="protein sequence ID" value="QCC52509.1"/>
    <property type="molecule type" value="Genomic_DNA"/>
</dbReference>
<proteinExistence type="predicted"/>
<evidence type="ECO:0000259" key="1">
    <source>
        <dbReference type="Pfam" id="PF08241"/>
    </source>
</evidence>
<dbReference type="AlphaFoldDB" id="A0A4D6HER7"/>
<dbReference type="SUPFAM" id="SSF53335">
    <property type="entry name" value="S-adenosyl-L-methionine-dependent methyltransferases"/>
    <property type="match status" value="1"/>
</dbReference>
<dbReference type="STRING" id="1457250.GCA_000755225_01930"/>
<evidence type="ECO:0000313" key="2">
    <source>
        <dbReference type="EMBL" id="QCC52509.1"/>
    </source>
</evidence>
<dbReference type="GeneID" id="39849249"/>
<dbReference type="Gene3D" id="3.40.50.150">
    <property type="entry name" value="Vaccinia Virus protein VP39"/>
    <property type="match status" value="1"/>
</dbReference>
<name>A0A4D6HER7_9EURY</name>
<dbReference type="GO" id="GO:0032259">
    <property type="term" value="P:methylation"/>
    <property type="evidence" value="ECO:0007669"/>
    <property type="project" value="UniProtKB-KW"/>
</dbReference>
<gene>
    <name evidence="2" type="ORF">DV733_15275</name>
</gene>